<name>A0ABS3UZC4_9ACTN</name>
<feature type="domain" description="ABC3 transporter permease C-terminal" evidence="8">
    <location>
        <begin position="259"/>
        <end position="370"/>
    </location>
</feature>
<organism evidence="10 11">
    <name type="scientific">Actinoplanes flavus</name>
    <dbReference type="NCBI Taxonomy" id="2820290"/>
    <lineage>
        <taxon>Bacteria</taxon>
        <taxon>Bacillati</taxon>
        <taxon>Actinomycetota</taxon>
        <taxon>Actinomycetes</taxon>
        <taxon>Micromonosporales</taxon>
        <taxon>Micromonosporaceae</taxon>
        <taxon>Actinoplanes</taxon>
    </lineage>
</organism>
<keyword evidence="11" id="KW-1185">Reference proteome</keyword>
<evidence type="ECO:0000313" key="10">
    <source>
        <dbReference type="EMBL" id="MBO3743921.1"/>
    </source>
</evidence>
<evidence type="ECO:0000256" key="7">
    <source>
        <dbReference type="SAM" id="Phobius"/>
    </source>
</evidence>
<gene>
    <name evidence="10" type="ORF">J5X75_41145</name>
</gene>
<dbReference type="Pfam" id="PF12704">
    <property type="entry name" value="MacB_PCD"/>
    <property type="match status" value="1"/>
</dbReference>
<dbReference type="Proteomes" id="UP000679690">
    <property type="component" value="Unassembled WGS sequence"/>
</dbReference>
<dbReference type="InterPro" id="IPR003838">
    <property type="entry name" value="ABC3_permease_C"/>
</dbReference>
<feature type="transmembrane region" description="Helical" evidence="7">
    <location>
        <begin position="12"/>
        <end position="33"/>
    </location>
</feature>
<dbReference type="PANTHER" id="PTHR30572:SF4">
    <property type="entry name" value="ABC TRANSPORTER PERMEASE YTRF"/>
    <property type="match status" value="1"/>
</dbReference>
<protein>
    <submittedName>
        <fullName evidence="10">ABC transporter permease</fullName>
    </submittedName>
</protein>
<dbReference type="Pfam" id="PF02687">
    <property type="entry name" value="FtsX"/>
    <property type="match status" value="1"/>
</dbReference>
<evidence type="ECO:0000256" key="1">
    <source>
        <dbReference type="ARBA" id="ARBA00004651"/>
    </source>
</evidence>
<keyword evidence="3 7" id="KW-0812">Transmembrane</keyword>
<feature type="transmembrane region" description="Helical" evidence="7">
    <location>
        <begin position="307"/>
        <end position="330"/>
    </location>
</feature>
<evidence type="ECO:0000313" key="11">
    <source>
        <dbReference type="Proteomes" id="UP000679690"/>
    </source>
</evidence>
<proteinExistence type="inferred from homology"/>
<comment type="caution">
    <text evidence="10">The sequence shown here is derived from an EMBL/GenBank/DDBJ whole genome shotgun (WGS) entry which is preliminary data.</text>
</comment>
<keyword evidence="5 7" id="KW-0472">Membrane</keyword>
<evidence type="ECO:0000256" key="4">
    <source>
        <dbReference type="ARBA" id="ARBA00022989"/>
    </source>
</evidence>
<feature type="transmembrane region" description="Helical" evidence="7">
    <location>
        <begin position="342"/>
        <end position="361"/>
    </location>
</feature>
<feature type="transmembrane region" description="Helical" evidence="7">
    <location>
        <begin position="255"/>
        <end position="280"/>
    </location>
</feature>
<sequence>MVGLFARPLRVFLSALGIAIGIGAMLAVVGISASSTAELDRTLSRLGTNMLIVTPGKTLSGKNAELPAEATAMVSRIGPVEAVAATGRVPAYVYRNDHIAPGETNSIEVLAVDRDLPGTVRATVSAGSWLTPATVDYPAVVLGAVAAQRLDVRTPGTRVWLGGHWYAVQGVLAPVPLAPELDRAALVGWGAAREYAGFDGHPTTVYLRAVESQVEAVRGVLGRTANPQAPMEVGISRPSDALTAKRAADDTLTALLLGLSAVALLVGGVGVANTMVISVLERRSEIGLRRALGAKRSHVRIQFLNEALLLSALGGAGGVILGVLATGAYALSRGWPVVVPGWASAGGLGATLMIGALAGVYPAMRASRVAPAEALSAP</sequence>
<comment type="subcellular location">
    <subcellularLocation>
        <location evidence="1">Cell membrane</location>
        <topology evidence="1">Multi-pass membrane protein</topology>
    </subcellularLocation>
</comment>
<keyword evidence="4 7" id="KW-1133">Transmembrane helix</keyword>
<evidence type="ECO:0000256" key="5">
    <source>
        <dbReference type="ARBA" id="ARBA00023136"/>
    </source>
</evidence>
<dbReference type="EMBL" id="JAGFNS010000048">
    <property type="protein sequence ID" value="MBO3743921.1"/>
    <property type="molecule type" value="Genomic_DNA"/>
</dbReference>
<feature type="domain" description="MacB-like periplasmic core" evidence="9">
    <location>
        <begin position="12"/>
        <end position="216"/>
    </location>
</feature>
<evidence type="ECO:0000259" key="9">
    <source>
        <dbReference type="Pfam" id="PF12704"/>
    </source>
</evidence>
<reference evidence="10 11" key="1">
    <citation type="submission" date="2021-03" db="EMBL/GenBank/DDBJ databases">
        <title>Actinoplanes flavus sp. nov., a novel actinomycete isolated from Coconut Palm rhizosphere soil.</title>
        <authorList>
            <person name="Luo X."/>
        </authorList>
    </citation>
    <scope>NUCLEOTIDE SEQUENCE [LARGE SCALE GENOMIC DNA]</scope>
    <source>
        <strain evidence="10 11">NEAU-H7</strain>
    </source>
</reference>
<evidence type="ECO:0000256" key="6">
    <source>
        <dbReference type="ARBA" id="ARBA00038076"/>
    </source>
</evidence>
<evidence type="ECO:0000256" key="3">
    <source>
        <dbReference type="ARBA" id="ARBA00022692"/>
    </source>
</evidence>
<evidence type="ECO:0000256" key="2">
    <source>
        <dbReference type="ARBA" id="ARBA00022475"/>
    </source>
</evidence>
<dbReference type="InterPro" id="IPR025857">
    <property type="entry name" value="MacB_PCD"/>
</dbReference>
<comment type="similarity">
    <text evidence="6">Belongs to the ABC-4 integral membrane protein family.</text>
</comment>
<evidence type="ECO:0000259" key="8">
    <source>
        <dbReference type="Pfam" id="PF02687"/>
    </source>
</evidence>
<keyword evidence="2" id="KW-1003">Cell membrane</keyword>
<dbReference type="InterPro" id="IPR050250">
    <property type="entry name" value="Macrolide_Exporter_MacB"/>
</dbReference>
<dbReference type="RefSeq" id="WP_208473183.1">
    <property type="nucleotide sequence ID" value="NZ_JAGFNS010000048.1"/>
</dbReference>
<accession>A0ABS3UZC4</accession>
<dbReference type="PANTHER" id="PTHR30572">
    <property type="entry name" value="MEMBRANE COMPONENT OF TRANSPORTER-RELATED"/>
    <property type="match status" value="1"/>
</dbReference>